<gene>
    <name evidence="2" type="ORF">A9J31_03330</name>
</gene>
<feature type="signal peptide" evidence="1">
    <location>
        <begin position="1"/>
        <end position="17"/>
    </location>
</feature>
<dbReference type="Proteomes" id="UP000185753">
    <property type="component" value="Unassembled WGS sequence"/>
</dbReference>
<dbReference type="AlphaFoldDB" id="A0A1A7R9B1"/>
<evidence type="ECO:0000313" key="2">
    <source>
        <dbReference type="EMBL" id="OBX28855.1"/>
    </source>
</evidence>
<dbReference type="OrthoDB" id="6704945at2"/>
<keyword evidence="1" id="KW-0732">Signal</keyword>
<dbReference type="NCBIfam" id="NF047539">
    <property type="entry name" value="XAC2610_fam"/>
    <property type="match status" value="1"/>
</dbReference>
<comment type="caution">
    <text evidence="2">The sequence shown here is derived from an EMBL/GenBank/DDBJ whole genome shotgun (WGS) entry which is preliminary data.</text>
</comment>
<evidence type="ECO:0000256" key="1">
    <source>
        <dbReference type="SAM" id="SignalP"/>
    </source>
</evidence>
<evidence type="ECO:0000313" key="3">
    <source>
        <dbReference type="Proteomes" id="UP000185753"/>
    </source>
</evidence>
<sequence length="268" mass="30192">MKSILFLSIFISLPSFAETTPNSTENLVTLKDVRISMQRMLKSTDGAYFLDLYAGIWNPHGTLSNLQEQTRTMFKGSQKGDLISLQSTDQAEANPYTLTGNLNANSGQFKAELSDLKNPNTKRAVTFEPAFKAVDKPLLVFKFYGLEGADQPYGRTLKRVDVINKNNGQVIQKLEGFNAFGNSIGFLDMNFDGFYDVVLSDTSEARKIEDKRFIYWMYNPQLKAFQRSPQLEKIVGFPTLKGESQKIDFGVGGQYRVDQGLLYPLNDE</sequence>
<accession>A0A1A7R9B1</accession>
<name>A0A1A7R9B1_9GAMM</name>
<feature type="chain" id="PRO_5008360685" evidence="1">
    <location>
        <begin position="18"/>
        <end position="268"/>
    </location>
</feature>
<proteinExistence type="predicted"/>
<dbReference type="InterPro" id="IPR058087">
    <property type="entry name" value="XAC2610_dom"/>
</dbReference>
<organism evidence="2 3">
    <name type="scientific">Acinetobacter gandensis</name>
    <dbReference type="NCBI Taxonomy" id="1443941"/>
    <lineage>
        <taxon>Bacteria</taxon>
        <taxon>Pseudomonadati</taxon>
        <taxon>Pseudomonadota</taxon>
        <taxon>Gammaproteobacteria</taxon>
        <taxon>Moraxellales</taxon>
        <taxon>Moraxellaceae</taxon>
        <taxon>Acinetobacter</taxon>
    </lineage>
</organism>
<keyword evidence="3" id="KW-1185">Reference proteome</keyword>
<reference evidence="3" key="1">
    <citation type="submission" date="2016-06" db="EMBL/GenBank/DDBJ databases">
        <authorList>
            <person name="Radolfova-Krizova L."/>
            <person name="Nemec A."/>
        </authorList>
    </citation>
    <scope>NUCLEOTIDE SEQUENCE [LARGE SCALE GENOMIC DNA]</scope>
    <source>
        <strain evidence="3">ANC 4275</strain>
    </source>
</reference>
<protein>
    <submittedName>
        <fullName evidence="2">Uncharacterized protein</fullName>
    </submittedName>
</protein>
<dbReference type="EMBL" id="LZDS01000023">
    <property type="protein sequence ID" value="OBX28855.1"/>
    <property type="molecule type" value="Genomic_DNA"/>
</dbReference>